<feature type="compositionally biased region" description="Acidic residues" evidence="3">
    <location>
        <begin position="63"/>
        <end position="77"/>
    </location>
</feature>
<feature type="domain" description="PUM-HD" evidence="4">
    <location>
        <begin position="115"/>
        <end position="471"/>
    </location>
</feature>
<dbReference type="InterPro" id="IPR012959">
    <property type="entry name" value="CPL_dom"/>
</dbReference>
<accession>A0A0E9NN88</accession>
<dbReference type="GO" id="GO:0005730">
    <property type="term" value="C:nucleolus"/>
    <property type="evidence" value="ECO:0007669"/>
    <property type="project" value="TreeGrafter"/>
</dbReference>
<dbReference type="SMART" id="SM00025">
    <property type="entry name" value="Pumilio"/>
    <property type="match status" value="6"/>
</dbReference>
<name>A0A0E9NN88_SAICN</name>
<organism evidence="5 6">
    <name type="scientific">Saitoella complicata (strain BCRC 22490 / CBS 7301 / JCM 7358 / NBRC 10748 / NRRL Y-17804)</name>
    <dbReference type="NCBI Taxonomy" id="698492"/>
    <lineage>
        <taxon>Eukaryota</taxon>
        <taxon>Fungi</taxon>
        <taxon>Dikarya</taxon>
        <taxon>Ascomycota</taxon>
        <taxon>Taphrinomycotina</taxon>
        <taxon>Taphrinomycotina incertae sedis</taxon>
        <taxon>Saitoella</taxon>
    </lineage>
</organism>
<dbReference type="Pfam" id="PF00806">
    <property type="entry name" value="PUF"/>
    <property type="match status" value="4"/>
</dbReference>
<evidence type="ECO:0000259" key="4">
    <source>
        <dbReference type="PROSITE" id="PS50303"/>
    </source>
</evidence>
<comment type="caution">
    <text evidence="5">The sequence shown here is derived from an EMBL/GenBank/DDBJ whole genome shotgun (WGS) entry which is preliminary data.</text>
</comment>
<evidence type="ECO:0000256" key="3">
    <source>
        <dbReference type="SAM" id="MobiDB-lite"/>
    </source>
</evidence>
<feature type="compositionally biased region" description="Acidic residues" evidence="3">
    <location>
        <begin position="35"/>
        <end position="55"/>
    </location>
</feature>
<dbReference type="SUPFAM" id="SSF48371">
    <property type="entry name" value="ARM repeat"/>
    <property type="match status" value="1"/>
</dbReference>
<reference evidence="5 6" key="1">
    <citation type="journal article" date="2011" name="J. Gen. Appl. Microbiol.">
        <title>Draft genome sequencing of the enigmatic yeast Saitoella complicata.</title>
        <authorList>
            <person name="Nishida H."/>
            <person name="Hamamoto M."/>
            <person name="Sugiyama J."/>
        </authorList>
    </citation>
    <scope>NUCLEOTIDE SEQUENCE [LARGE SCALE GENOMIC DNA]</scope>
    <source>
        <strain evidence="5 6">NRRL Y-17804</strain>
    </source>
</reference>
<dbReference type="InterPro" id="IPR011989">
    <property type="entry name" value="ARM-like"/>
</dbReference>
<sequence>MAPNVSNKRKFTPVKAETGPSKKYVKGDKAKEPVESEEEEEVEEEEDEEMGEAVSDDGAAGWVDEDAEDVEMEDGENGEQKPPKDPNASREAHKAQKVLAAERKANKPHADTMTAAKKIWEKLRLKKLPVEERKALVDEMLELTRRNVTEIIFKHDASRFIQTCLKYGSQEQRQAFAAALKGRYVEMSKSSYGKYTVIKCLHYGSAATRAGIFSEFYGNVRKLIRHKEAAYVLEDAFRDYGNTAQKNALLEEFYGQEFAVFKSEKNDAKTLAEILKANPEKKDLILRNLAESIVGSLKKGSIGFTIIHRALHDYMNNCNDAQFADMLDNIKENIAEVVHTKDGSDLAMLCFAKGTPKDRKVLVRALKPYAHKLAMDEYGCLVFCAIFETVDDTVLVNKSLLSELKPHLQEMMMHKYGRRVLLYILCGCDPRYFFKESTKMLDAVKEIRQTTSKKDPEVRRQELLSFISEPLLELIASKPTKLVEESLSSQVVTETLLFANGDKGAALDAILNIARESPVVDVMHPVNFNYASRVYKTLVSGGHWDPKENKIHKVEPRLEFESMMLPVVEKHLADWASSNGSYVVIALLETLEGEERERLVRKLRSHKAAIQAASKKDKVSGGVKKILEVIA</sequence>
<dbReference type="PROSITE" id="PS50303">
    <property type="entry name" value="PUM_HD"/>
    <property type="match status" value="1"/>
</dbReference>
<evidence type="ECO:0000313" key="6">
    <source>
        <dbReference type="Proteomes" id="UP000033140"/>
    </source>
</evidence>
<evidence type="ECO:0000256" key="2">
    <source>
        <dbReference type="ARBA" id="ARBA00022884"/>
    </source>
</evidence>
<evidence type="ECO:0000313" key="5">
    <source>
        <dbReference type="EMBL" id="GAO51151.1"/>
    </source>
</evidence>
<reference evidence="5 6" key="3">
    <citation type="journal article" date="2015" name="Genome Announc.">
        <title>Draft Genome Sequence of the Archiascomycetous Yeast Saitoella complicata.</title>
        <authorList>
            <person name="Yamauchi K."/>
            <person name="Kondo S."/>
            <person name="Hamamoto M."/>
            <person name="Takahashi Y."/>
            <person name="Ogura Y."/>
            <person name="Hayashi T."/>
            <person name="Nishida H."/>
        </authorList>
    </citation>
    <scope>NUCLEOTIDE SEQUENCE [LARGE SCALE GENOMIC DNA]</scope>
    <source>
        <strain evidence="5 6">NRRL Y-17804</strain>
    </source>
</reference>
<evidence type="ECO:0000256" key="1">
    <source>
        <dbReference type="ARBA" id="ARBA00022737"/>
    </source>
</evidence>
<protein>
    <recommendedName>
        <fullName evidence="4">PUM-HD domain-containing protein</fullName>
    </recommendedName>
</protein>
<dbReference type="AlphaFoldDB" id="A0A0E9NN88"/>
<dbReference type="InterPro" id="IPR040059">
    <property type="entry name" value="PUM3"/>
</dbReference>
<dbReference type="OMA" id="YGPEFSI"/>
<feature type="compositionally biased region" description="Basic and acidic residues" evidence="3">
    <location>
        <begin position="78"/>
        <end position="97"/>
    </location>
</feature>
<dbReference type="PANTHER" id="PTHR13389:SF0">
    <property type="entry name" value="PUMILIO HOMOLOG 3"/>
    <property type="match status" value="1"/>
</dbReference>
<dbReference type="Proteomes" id="UP000033140">
    <property type="component" value="Unassembled WGS sequence"/>
</dbReference>
<dbReference type="STRING" id="698492.A0A0E9NN88"/>
<feature type="region of interest" description="Disordered" evidence="3">
    <location>
        <begin position="1"/>
        <end position="97"/>
    </location>
</feature>
<feature type="compositionally biased region" description="Basic and acidic residues" evidence="3">
    <location>
        <begin position="25"/>
        <end position="34"/>
    </location>
</feature>
<proteinExistence type="predicted"/>
<dbReference type="Pfam" id="PF08144">
    <property type="entry name" value="CPL"/>
    <property type="match status" value="1"/>
</dbReference>
<dbReference type="GO" id="GO:0006417">
    <property type="term" value="P:regulation of translation"/>
    <property type="evidence" value="ECO:0007669"/>
    <property type="project" value="TreeGrafter"/>
</dbReference>
<dbReference type="Gene3D" id="1.25.10.10">
    <property type="entry name" value="Leucine-rich Repeat Variant"/>
    <property type="match status" value="2"/>
</dbReference>
<dbReference type="InterPro" id="IPR001313">
    <property type="entry name" value="Pumilio_RNA-bd_rpt"/>
</dbReference>
<gene>
    <name evidence="5" type="ORF">G7K_5262-t1</name>
</gene>
<keyword evidence="2" id="KW-0694">RNA-binding</keyword>
<dbReference type="EMBL" id="BACD03000041">
    <property type="protein sequence ID" value="GAO51151.1"/>
    <property type="molecule type" value="Genomic_DNA"/>
</dbReference>
<dbReference type="GO" id="GO:0003729">
    <property type="term" value="F:mRNA binding"/>
    <property type="evidence" value="ECO:0007669"/>
    <property type="project" value="TreeGrafter"/>
</dbReference>
<keyword evidence="1" id="KW-0677">Repeat</keyword>
<dbReference type="InterPro" id="IPR016024">
    <property type="entry name" value="ARM-type_fold"/>
</dbReference>
<dbReference type="OrthoDB" id="497380at2759"/>
<dbReference type="PANTHER" id="PTHR13389">
    <property type="entry name" value="PUMILIO HOMOLOG 3"/>
    <property type="match status" value="1"/>
</dbReference>
<dbReference type="RefSeq" id="XP_019021512.1">
    <property type="nucleotide sequence ID" value="XM_019166447.1"/>
</dbReference>
<keyword evidence="6" id="KW-1185">Reference proteome</keyword>
<reference evidence="5 6" key="2">
    <citation type="journal article" date="2014" name="J. Gen. Appl. Microbiol.">
        <title>The early diverging ascomycetous budding yeast Saitoella complicata has three histone deacetylases belonging to the Clr6, Hos2, and Rpd3 lineages.</title>
        <authorList>
            <person name="Nishida H."/>
            <person name="Matsumoto T."/>
            <person name="Kondo S."/>
            <person name="Hamamoto M."/>
            <person name="Yoshikawa H."/>
        </authorList>
    </citation>
    <scope>NUCLEOTIDE SEQUENCE [LARGE SCALE GENOMIC DNA]</scope>
    <source>
        <strain evidence="5 6">NRRL Y-17804</strain>
    </source>
</reference>
<dbReference type="InterPro" id="IPR033133">
    <property type="entry name" value="PUM-HD"/>
</dbReference>